<dbReference type="Proteomes" id="UP000176204">
    <property type="component" value="Chromosome I"/>
</dbReference>
<dbReference type="KEGG" id="agl:PYTT_2429"/>
<evidence type="ECO:0000313" key="5">
    <source>
        <dbReference type="Proteomes" id="UP000176204"/>
    </source>
</evidence>
<keyword evidence="1" id="KW-0472">Membrane</keyword>
<dbReference type="PANTHER" id="PTHR30007">
    <property type="entry name" value="PHP DOMAIN PROTEIN"/>
    <property type="match status" value="1"/>
</dbReference>
<sequence>MHALCDSHGNPMKFILTGGEESDYKQAMALLQGQQACHVLADRGYDADYVVQAVESMGAVAVIPPRKNRREQRKYDTHLYKERNLVERLFLKMKRFRGFATRYEKLASSFLSLAHFIGILIWLE</sequence>
<reference evidence="3" key="1">
    <citation type="submission" date="2016-09" db="EMBL/GenBank/DDBJ databases">
        <authorList>
            <person name="Capua I."/>
            <person name="De Benedictis P."/>
            <person name="Joannis T."/>
            <person name="Lombin L.H."/>
            <person name="Cattoli G."/>
        </authorList>
    </citation>
    <scope>NUCLEOTIDE SEQUENCE [LARGE SCALE GENOMIC DNA]</scope>
    <source>
        <strain evidence="3">APytT</strain>
    </source>
</reference>
<dbReference type="EMBL" id="LT629973">
    <property type="protein sequence ID" value="SEH99764.1"/>
    <property type="molecule type" value="Genomic_DNA"/>
</dbReference>
<evidence type="ECO:0000256" key="1">
    <source>
        <dbReference type="SAM" id="Phobius"/>
    </source>
</evidence>
<evidence type="ECO:0000313" key="4">
    <source>
        <dbReference type="EMBL" id="SEH99764.1"/>
    </source>
</evidence>
<feature type="domain" description="Transposase DDE" evidence="2">
    <location>
        <begin position="39"/>
        <end position="124"/>
    </location>
</feature>
<keyword evidence="1" id="KW-1133">Transmembrane helix</keyword>
<dbReference type="PANTHER" id="PTHR30007:SF1">
    <property type="entry name" value="BLR1914 PROTEIN"/>
    <property type="match status" value="1"/>
</dbReference>
<keyword evidence="5" id="KW-1185">Reference proteome</keyword>
<evidence type="ECO:0000313" key="3">
    <source>
        <dbReference type="EMBL" id="SEH97692.1"/>
    </source>
</evidence>
<feature type="transmembrane region" description="Helical" evidence="1">
    <location>
        <begin position="103"/>
        <end position="123"/>
    </location>
</feature>
<dbReference type="KEGG" id="agl:PYTT_2235"/>
<accession>A0A1H6MEW6</accession>
<reference evidence="5" key="2">
    <citation type="submission" date="2016-09" db="EMBL/GenBank/DDBJ databases">
        <authorList>
            <person name="Koehorst J."/>
        </authorList>
    </citation>
    <scope>NUCLEOTIDE SEQUENCE [LARGE SCALE GENOMIC DNA]</scope>
</reference>
<dbReference type="InterPro" id="IPR025668">
    <property type="entry name" value="Tnp_DDE_dom"/>
</dbReference>
<gene>
    <name evidence="3" type="ORF">PYTT_2235</name>
    <name evidence="4" type="ORF">PYTT_2429</name>
</gene>
<evidence type="ECO:0000259" key="2">
    <source>
        <dbReference type="Pfam" id="PF13586"/>
    </source>
</evidence>
<proteinExistence type="predicted"/>
<dbReference type="EMBL" id="LT629973">
    <property type="protein sequence ID" value="SEH97692.1"/>
    <property type="molecule type" value="Genomic_DNA"/>
</dbReference>
<organism evidence="3 5">
    <name type="scientific">Akkermansia glycaniphila</name>
    <dbReference type="NCBI Taxonomy" id="1679444"/>
    <lineage>
        <taxon>Bacteria</taxon>
        <taxon>Pseudomonadati</taxon>
        <taxon>Verrucomicrobiota</taxon>
        <taxon>Verrucomicrobiia</taxon>
        <taxon>Verrucomicrobiales</taxon>
        <taxon>Akkermansiaceae</taxon>
        <taxon>Akkermansia</taxon>
    </lineage>
</organism>
<dbReference type="Pfam" id="PF13586">
    <property type="entry name" value="DDE_Tnp_1_2"/>
    <property type="match status" value="1"/>
</dbReference>
<name>A0A1H6MEW6_9BACT</name>
<protein>
    <submittedName>
        <fullName evidence="3">Transposase dde domain</fullName>
    </submittedName>
</protein>
<keyword evidence="1" id="KW-0812">Transmembrane</keyword>
<dbReference type="AlphaFoldDB" id="A0A1H6MEW6"/>
<dbReference type="NCBIfam" id="NF033580">
    <property type="entry name" value="transpos_IS5_3"/>
    <property type="match status" value="1"/>
</dbReference>